<comment type="caution">
    <text evidence="1">The sequence shown here is derived from an EMBL/GenBank/DDBJ whole genome shotgun (WGS) entry which is preliminary data.</text>
</comment>
<dbReference type="EMBL" id="NXII01000010">
    <property type="protein sequence ID" value="RXI40457.1"/>
    <property type="molecule type" value="Genomic_DNA"/>
</dbReference>
<protein>
    <submittedName>
        <fullName evidence="1">Uncharacterized protein</fullName>
    </submittedName>
</protein>
<organism evidence="1 2">
    <name type="scientific">Arcobacter cloacae</name>
    <dbReference type="NCBI Taxonomy" id="1054034"/>
    <lineage>
        <taxon>Bacteria</taxon>
        <taxon>Pseudomonadati</taxon>
        <taxon>Campylobacterota</taxon>
        <taxon>Epsilonproteobacteria</taxon>
        <taxon>Campylobacterales</taxon>
        <taxon>Arcobacteraceae</taxon>
        <taxon>Arcobacter</taxon>
    </lineage>
</organism>
<evidence type="ECO:0000313" key="1">
    <source>
        <dbReference type="EMBL" id="RXI40457.1"/>
    </source>
</evidence>
<dbReference type="InterPro" id="IPR051534">
    <property type="entry name" value="CBASS_pafABC_assoc_protein"/>
</dbReference>
<dbReference type="PANTHER" id="PTHR34580:SF1">
    <property type="entry name" value="PROTEIN PAFC"/>
    <property type="match status" value="1"/>
</dbReference>
<dbReference type="RefSeq" id="WP_129013781.1">
    <property type="nucleotide sequence ID" value="NZ_CBCSEI010000010.1"/>
</dbReference>
<accession>A0A6M8NAS1</accession>
<dbReference type="Proteomes" id="UP000290378">
    <property type="component" value="Unassembled WGS sequence"/>
</dbReference>
<sequence>MNIKKSTLQLQLLKEFLEGKKINLKDFSLQNDISIRTAQRYIEDLTEIFSENLIKEGDFYSFISNHFLEKNMLSFDRKELEIFVDLFSLIDFDFVNKFDENSSKFVEKLQKNYSLAYMIKQPAFENIFSKKDLIHDIKSAIKNRRYVNIRYFSDREFIFEEVKILKIVYTEGNFYLATLTNDELNNGFKFLRLNFITQLELLKNSFQRVIEAEIFLKKFQTIFSNYKIEPYEVVLEVDVSIKRFFKQKKFLSSQTILKEEDNLFVSYKVTNDMEILPLIRKWLPNIKIISPESTKEKFLDELKLYLNNNRLSNS</sequence>
<evidence type="ECO:0000313" key="2">
    <source>
        <dbReference type="Proteomes" id="UP000290378"/>
    </source>
</evidence>
<proteinExistence type="predicted"/>
<gene>
    <name evidence="1" type="ORF">CP963_08690</name>
</gene>
<reference evidence="1 2" key="1">
    <citation type="submission" date="2017-09" db="EMBL/GenBank/DDBJ databases">
        <title>Genomics of the genus Arcobacter.</title>
        <authorList>
            <person name="Perez-Cataluna A."/>
            <person name="Figueras M.J."/>
            <person name="Salas-Masso N."/>
        </authorList>
    </citation>
    <scope>NUCLEOTIDE SEQUENCE [LARGE SCALE GENOMIC DNA]</scope>
    <source>
        <strain evidence="1 2">CECT 7834</strain>
    </source>
</reference>
<dbReference type="PANTHER" id="PTHR34580">
    <property type="match status" value="1"/>
</dbReference>
<dbReference type="AlphaFoldDB" id="A0A6M8NAS1"/>
<keyword evidence="2" id="KW-1185">Reference proteome</keyword>
<dbReference type="PROSITE" id="PS52050">
    <property type="entry name" value="WYL"/>
    <property type="match status" value="1"/>
</dbReference>
<name>A0A6M8NAS1_9BACT</name>